<keyword evidence="1" id="KW-1133">Transmembrane helix</keyword>
<comment type="caution">
    <text evidence="2">The sequence shown here is derived from an EMBL/GenBank/DDBJ whole genome shotgun (WGS) entry which is preliminary data.</text>
</comment>
<gene>
    <name evidence="2" type="ORF">GWC95_03540</name>
</gene>
<evidence type="ECO:0000313" key="2">
    <source>
        <dbReference type="EMBL" id="NCI48980.1"/>
    </source>
</evidence>
<sequence length="65" mass="7210">MKTNNQNILQDALVMYLALGIAMSAVCVNAVDQSFGRIDGVVVKKELRKAAQQEAGFVMYRHLIQ</sequence>
<dbReference type="EMBL" id="JAACJS010000002">
    <property type="protein sequence ID" value="NCI48980.1"/>
    <property type="molecule type" value="Genomic_DNA"/>
</dbReference>
<evidence type="ECO:0000313" key="3">
    <source>
        <dbReference type="Proteomes" id="UP000753802"/>
    </source>
</evidence>
<proteinExistence type="predicted"/>
<dbReference type="Proteomes" id="UP000753802">
    <property type="component" value="Unassembled WGS sequence"/>
</dbReference>
<dbReference type="RefSeq" id="WP_161817283.1">
    <property type="nucleotide sequence ID" value="NZ_JAACJS010000002.1"/>
</dbReference>
<keyword evidence="1" id="KW-0812">Transmembrane</keyword>
<evidence type="ECO:0000256" key="1">
    <source>
        <dbReference type="SAM" id="Phobius"/>
    </source>
</evidence>
<keyword evidence="1" id="KW-0472">Membrane</keyword>
<reference evidence="2 3" key="1">
    <citation type="submission" date="2020-01" db="EMBL/GenBank/DDBJ databases">
        <title>Genome analysis.</title>
        <authorList>
            <person name="Wu S."/>
            <person name="Wang G."/>
        </authorList>
    </citation>
    <scope>NUCLEOTIDE SEQUENCE [LARGE SCALE GENOMIC DNA]</scope>
    <source>
        <strain evidence="2 3">SYL130</strain>
    </source>
</reference>
<protein>
    <submittedName>
        <fullName evidence="2">Uncharacterized protein</fullName>
    </submittedName>
</protein>
<feature type="transmembrane region" description="Helical" evidence="1">
    <location>
        <begin position="12"/>
        <end position="31"/>
    </location>
</feature>
<accession>A0ABW9ZV92</accession>
<name>A0ABW9ZV92_9BACT</name>
<keyword evidence="3" id="KW-1185">Reference proteome</keyword>
<organism evidence="2 3">
    <name type="scientific">Sediminibacterium roseum</name>
    <dbReference type="NCBI Taxonomy" id="1978412"/>
    <lineage>
        <taxon>Bacteria</taxon>
        <taxon>Pseudomonadati</taxon>
        <taxon>Bacteroidota</taxon>
        <taxon>Chitinophagia</taxon>
        <taxon>Chitinophagales</taxon>
        <taxon>Chitinophagaceae</taxon>
        <taxon>Sediminibacterium</taxon>
    </lineage>
</organism>